<evidence type="ECO:0000259" key="1">
    <source>
        <dbReference type="Pfam" id="PF07727"/>
    </source>
</evidence>
<reference evidence="2 3" key="1">
    <citation type="journal article" date="2018" name="Front. Plant Sci.">
        <title>Red Clover (Trifolium pratense) and Zigzag Clover (T. medium) - A Picture of Genomic Similarities and Differences.</title>
        <authorList>
            <person name="Dluhosova J."/>
            <person name="Istvanek J."/>
            <person name="Nedelnik J."/>
            <person name="Repkova J."/>
        </authorList>
    </citation>
    <scope>NUCLEOTIDE SEQUENCE [LARGE SCALE GENOMIC DNA]</scope>
    <source>
        <strain evidence="3">cv. 10/8</strain>
        <tissue evidence="2">Leaf</tissue>
    </source>
</reference>
<sequence>QEWVQAMAIELKALEDNKTWILTDLPAGKVPIGCRWVYKVKYHANGSIERYKARLVAKGYTQQEGVDYFDTFSPVAKLTSVRLLLALVAANNWHLQQLDVNDAFLHGNLDEDVYMKLPPGVPSAKPNQ</sequence>
<dbReference type="EMBL" id="LXQA010246172">
    <property type="protein sequence ID" value="MCI37589.1"/>
    <property type="molecule type" value="Genomic_DNA"/>
</dbReference>
<dbReference type="AlphaFoldDB" id="A0A392RMR2"/>
<dbReference type="Proteomes" id="UP000265520">
    <property type="component" value="Unassembled WGS sequence"/>
</dbReference>
<accession>A0A392RMR2</accession>
<organism evidence="2 3">
    <name type="scientific">Trifolium medium</name>
    <dbReference type="NCBI Taxonomy" id="97028"/>
    <lineage>
        <taxon>Eukaryota</taxon>
        <taxon>Viridiplantae</taxon>
        <taxon>Streptophyta</taxon>
        <taxon>Embryophyta</taxon>
        <taxon>Tracheophyta</taxon>
        <taxon>Spermatophyta</taxon>
        <taxon>Magnoliopsida</taxon>
        <taxon>eudicotyledons</taxon>
        <taxon>Gunneridae</taxon>
        <taxon>Pentapetalae</taxon>
        <taxon>rosids</taxon>
        <taxon>fabids</taxon>
        <taxon>Fabales</taxon>
        <taxon>Fabaceae</taxon>
        <taxon>Papilionoideae</taxon>
        <taxon>50 kb inversion clade</taxon>
        <taxon>NPAAA clade</taxon>
        <taxon>Hologalegina</taxon>
        <taxon>IRL clade</taxon>
        <taxon>Trifolieae</taxon>
        <taxon>Trifolium</taxon>
    </lineage>
</organism>
<feature type="domain" description="Reverse transcriptase Ty1/copia-type" evidence="1">
    <location>
        <begin position="17"/>
        <end position="121"/>
    </location>
</feature>
<dbReference type="SUPFAM" id="SSF56672">
    <property type="entry name" value="DNA/RNA polymerases"/>
    <property type="match status" value="1"/>
</dbReference>
<dbReference type="Pfam" id="PF07727">
    <property type="entry name" value="RVT_2"/>
    <property type="match status" value="1"/>
</dbReference>
<dbReference type="InterPro" id="IPR013103">
    <property type="entry name" value="RVT_2"/>
</dbReference>
<proteinExistence type="predicted"/>
<dbReference type="InterPro" id="IPR043502">
    <property type="entry name" value="DNA/RNA_pol_sf"/>
</dbReference>
<evidence type="ECO:0000313" key="3">
    <source>
        <dbReference type="Proteomes" id="UP000265520"/>
    </source>
</evidence>
<evidence type="ECO:0000313" key="2">
    <source>
        <dbReference type="EMBL" id="MCI37589.1"/>
    </source>
</evidence>
<feature type="non-terminal residue" evidence="2">
    <location>
        <position position="1"/>
    </location>
</feature>
<name>A0A392RMR2_9FABA</name>
<feature type="non-terminal residue" evidence="2">
    <location>
        <position position="128"/>
    </location>
</feature>
<protein>
    <submittedName>
        <fullName evidence="2">Retrovirus-related Pol polyprotein from transposon TNT 1-94</fullName>
    </submittedName>
</protein>
<comment type="caution">
    <text evidence="2">The sequence shown here is derived from an EMBL/GenBank/DDBJ whole genome shotgun (WGS) entry which is preliminary data.</text>
</comment>
<keyword evidence="3" id="KW-1185">Reference proteome</keyword>